<evidence type="ECO:0000313" key="16">
    <source>
        <dbReference type="Proteomes" id="UP000198638"/>
    </source>
</evidence>
<keyword evidence="16" id="KW-1185">Reference proteome</keyword>
<dbReference type="PANTHER" id="PTHR30529">
    <property type="entry name" value="CYTOCHROME B561"/>
    <property type="match status" value="1"/>
</dbReference>
<evidence type="ECO:0000256" key="11">
    <source>
        <dbReference type="ARBA" id="ARBA00023136"/>
    </source>
</evidence>
<comment type="cofactor">
    <cofactor evidence="1">
        <name>heme b</name>
        <dbReference type="ChEBI" id="CHEBI:60344"/>
    </cofactor>
</comment>
<evidence type="ECO:0000259" key="14">
    <source>
        <dbReference type="Pfam" id="PF01292"/>
    </source>
</evidence>
<dbReference type="InterPro" id="IPR016174">
    <property type="entry name" value="Di-haem_cyt_TM"/>
</dbReference>
<dbReference type="GO" id="GO:0020037">
    <property type="term" value="F:heme binding"/>
    <property type="evidence" value="ECO:0007669"/>
    <property type="project" value="TreeGrafter"/>
</dbReference>
<feature type="domain" description="Cytochrome b561 bacterial/Ni-hydrogenase" evidence="14">
    <location>
        <begin position="17"/>
        <end position="184"/>
    </location>
</feature>
<accession>A0A1H4D1Q0</accession>
<evidence type="ECO:0000313" key="15">
    <source>
        <dbReference type="EMBL" id="SEA66359.1"/>
    </source>
</evidence>
<keyword evidence="6 13" id="KW-0812">Transmembrane</keyword>
<keyword evidence="7" id="KW-0479">Metal-binding</keyword>
<evidence type="ECO:0000256" key="13">
    <source>
        <dbReference type="SAM" id="Phobius"/>
    </source>
</evidence>
<dbReference type="InterPro" id="IPR011577">
    <property type="entry name" value="Cyt_b561_bac/Ni-Hgenase"/>
</dbReference>
<keyword evidence="8" id="KW-0249">Electron transport</keyword>
<keyword evidence="10" id="KW-0408">Iron</keyword>
<evidence type="ECO:0000256" key="5">
    <source>
        <dbReference type="ARBA" id="ARBA00022617"/>
    </source>
</evidence>
<comment type="subcellular location">
    <subcellularLocation>
        <location evidence="2">Cell membrane</location>
        <topology evidence="2">Multi-pass membrane protein</topology>
    </subcellularLocation>
</comment>
<organism evidence="15 16">
    <name type="scientific">Paraburkholderia sartisoli</name>
    <dbReference type="NCBI Taxonomy" id="83784"/>
    <lineage>
        <taxon>Bacteria</taxon>
        <taxon>Pseudomonadati</taxon>
        <taxon>Pseudomonadota</taxon>
        <taxon>Betaproteobacteria</taxon>
        <taxon>Burkholderiales</taxon>
        <taxon>Burkholderiaceae</taxon>
        <taxon>Paraburkholderia</taxon>
    </lineage>
</organism>
<proteinExistence type="inferred from homology"/>
<dbReference type="GO" id="GO:0009055">
    <property type="term" value="F:electron transfer activity"/>
    <property type="evidence" value="ECO:0007669"/>
    <property type="project" value="InterPro"/>
</dbReference>
<dbReference type="PANTHER" id="PTHR30529:SF1">
    <property type="entry name" value="CYTOCHROME B561 HOMOLOG 2"/>
    <property type="match status" value="1"/>
</dbReference>
<evidence type="ECO:0000256" key="7">
    <source>
        <dbReference type="ARBA" id="ARBA00022723"/>
    </source>
</evidence>
<evidence type="ECO:0000256" key="12">
    <source>
        <dbReference type="ARBA" id="ARBA00037975"/>
    </source>
</evidence>
<keyword evidence="3" id="KW-0813">Transport</keyword>
<evidence type="ECO:0000256" key="2">
    <source>
        <dbReference type="ARBA" id="ARBA00004651"/>
    </source>
</evidence>
<dbReference type="GO" id="GO:0022904">
    <property type="term" value="P:respiratory electron transport chain"/>
    <property type="evidence" value="ECO:0007669"/>
    <property type="project" value="InterPro"/>
</dbReference>
<evidence type="ECO:0000256" key="9">
    <source>
        <dbReference type="ARBA" id="ARBA00022989"/>
    </source>
</evidence>
<comment type="similarity">
    <text evidence="12">Belongs to the cytochrome b561 family.</text>
</comment>
<dbReference type="Proteomes" id="UP000198638">
    <property type="component" value="Unassembled WGS sequence"/>
</dbReference>
<keyword evidence="9 13" id="KW-1133">Transmembrane helix</keyword>
<evidence type="ECO:0000256" key="8">
    <source>
        <dbReference type="ARBA" id="ARBA00022982"/>
    </source>
</evidence>
<gene>
    <name evidence="15" type="ORF">SAMN05192564_102610</name>
</gene>
<dbReference type="Pfam" id="PF01292">
    <property type="entry name" value="Ni_hydr_CYTB"/>
    <property type="match status" value="1"/>
</dbReference>
<evidence type="ECO:0000256" key="6">
    <source>
        <dbReference type="ARBA" id="ARBA00022692"/>
    </source>
</evidence>
<feature type="transmembrane region" description="Helical" evidence="13">
    <location>
        <begin position="96"/>
        <end position="114"/>
    </location>
</feature>
<dbReference type="GO" id="GO:0046872">
    <property type="term" value="F:metal ion binding"/>
    <property type="evidence" value="ECO:0007669"/>
    <property type="project" value="UniProtKB-KW"/>
</dbReference>
<keyword evidence="5" id="KW-0349">Heme</keyword>
<feature type="transmembrane region" description="Helical" evidence="13">
    <location>
        <begin position="55"/>
        <end position="76"/>
    </location>
</feature>
<dbReference type="OrthoDB" id="8536275at2"/>
<keyword evidence="4" id="KW-1003">Cell membrane</keyword>
<sequence length="187" mass="21572">MDNIGSPSTTRVPMAAYDRLSILIHWAIFVLVVTVCTLGFLFYKLDYRTSQAYASYYYWHRSLGEIIFVLTIFSVFRRTTRTPPPEFPDVPWRATVARVTKSLLLVLLILVPAFKLWRGAYGTMGWTFFAWHIPGIWPPNEPLGRFLTAAHYYSALALIFLSALHSLAAIWHQFVKRDSLLKRMSPL</sequence>
<reference evidence="16" key="1">
    <citation type="submission" date="2016-10" db="EMBL/GenBank/DDBJ databases">
        <authorList>
            <person name="Varghese N."/>
            <person name="Submissions S."/>
        </authorList>
    </citation>
    <scope>NUCLEOTIDE SEQUENCE [LARGE SCALE GENOMIC DNA]</scope>
    <source>
        <strain evidence="16">LMG 24000</strain>
    </source>
</reference>
<dbReference type="RefSeq" id="WP_090532344.1">
    <property type="nucleotide sequence ID" value="NZ_FNRQ01000002.1"/>
</dbReference>
<feature type="transmembrane region" description="Helical" evidence="13">
    <location>
        <begin position="20"/>
        <end position="43"/>
    </location>
</feature>
<evidence type="ECO:0000256" key="3">
    <source>
        <dbReference type="ARBA" id="ARBA00022448"/>
    </source>
</evidence>
<feature type="transmembrane region" description="Helical" evidence="13">
    <location>
        <begin position="150"/>
        <end position="174"/>
    </location>
</feature>
<keyword evidence="11 13" id="KW-0472">Membrane</keyword>
<dbReference type="SUPFAM" id="SSF81342">
    <property type="entry name" value="Transmembrane di-heme cytochromes"/>
    <property type="match status" value="1"/>
</dbReference>
<dbReference type="GO" id="GO:0005886">
    <property type="term" value="C:plasma membrane"/>
    <property type="evidence" value="ECO:0007669"/>
    <property type="project" value="UniProtKB-SubCell"/>
</dbReference>
<protein>
    <submittedName>
        <fullName evidence="15">Cytochrome b561</fullName>
    </submittedName>
</protein>
<evidence type="ECO:0000256" key="10">
    <source>
        <dbReference type="ARBA" id="ARBA00023004"/>
    </source>
</evidence>
<dbReference type="InterPro" id="IPR052168">
    <property type="entry name" value="Cytochrome_b561_oxidase"/>
</dbReference>
<dbReference type="AlphaFoldDB" id="A0A1H4D1Q0"/>
<name>A0A1H4D1Q0_9BURK</name>
<evidence type="ECO:0000256" key="4">
    <source>
        <dbReference type="ARBA" id="ARBA00022475"/>
    </source>
</evidence>
<evidence type="ECO:0000256" key="1">
    <source>
        <dbReference type="ARBA" id="ARBA00001970"/>
    </source>
</evidence>
<dbReference type="STRING" id="83784.SAMN05192564_102610"/>
<dbReference type="EMBL" id="FNRQ01000002">
    <property type="protein sequence ID" value="SEA66359.1"/>
    <property type="molecule type" value="Genomic_DNA"/>
</dbReference>